<dbReference type="Gene3D" id="2.30.30.40">
    <property type="entry name" value="SH3 Domains"/>
    <property type="match status" value="1"/>
</dbReference>
<dbReference type="Proteomes" id="UP001165060">
    <property type="component" value="Unassembled WGS sequence"/>
</dbReference>
<evidence type="ECO:0000256" key="1">
    <source>
        <dbReference type="ARBA" id="ARBA00022443"/>
    </source>
</evidence>
<organism evidence="5 6">
    <name type="scientific">Tetraparma gracilis</name>
    <dbReference type="NCBI Taxonomy" id="2962635"/>
    <lineage>
        <taxon>Eukaryota</taxon>
        <taxon>Sar</taxon>
        <taxon>Stramenopiles</taxon>
        <taxon>Ochrophyta</taxon>
        <taxon>Bolidophyceae</taxon>
        <taxon>Parmales</taxon>
        <taxon>Triparmaceae</taxon>
        <taxon>Tetraparma</taxon>
    </lineage>
</organism>
<dbReference type="InterPro" id="IPR001452">
    <property type="entry name" value="SH3_domain"/>
</dbReference>
<reference evidence="5 6" key="1">
    <citation type="journal article" date="2023" name="Commun. Biol.">
        <title>Genome analysis of Parmales, the sister group of diatoms, reveals the evolutionary specialization of diatoms from phago-mixotrophs to photoautotrophs.</title>
        <authorList>
            <person name="Ban H."/>
            <person name="Sato S."/>
            <person name="Yoshikawa S."/>
            <person name="Yamada K."/>
            <person name="Nakamura Y."/>
            <person name="Ichinomiya M."/>
            <person name="Sato N."/>
            <person name="Blanc-Mathieu R."/>
            <person name="Endo H."/>
            <person name="Kuwata A."/>
            <person name="Ogata H."/>
        </authorList>
    </citation>
    <scope>NUCLEOTIDE SEQUENCE [LARGE SCALE GENOMIC DNA]</scope>
</reference>
<feature type="domain" description="SH3" evidence="4">
    <location>
        <begin position="3"/>
        <end position="74"/>
    </location>
</feature>
<evidence type="ECO:0000256" key="2">
    <source>
        <dbReference type="PROSITE-ProRule" id="PRU00192"/>
    </source>
</evidence>
<gene>
    <name evidence="5" type="ORF">TeGR_g13768</name>
</gene>
<feature type="region of interest" description="Disordered" evidence="3">
    <location>
        <begin position="192"/>
        <end position="225"/>
    </location>
</feature>
<keyword evidence="1 2" id="KW-0728">SH3 domain</keyword>
<evidence type="ECO:0000313" key="6">
    <source>
        <dbReference type="Proteomes" id="UP001165060"/>
    </source>
</evidence>
<dbReference type="InterPro" id="IPR036028">
    <property type="entry name" value="SH3-like_dom_sf"/>
</dbReference>
<accession>A0ABQ6NCP3</accession>
<keyword evidence="6" id="KW-1185">Reference proteome</keyword>
<feature type="compositionally biased region" description="Polar residues" evidence="3">
    <location>
        <begin position="212"/>
        <end position="223"/>
    </location>
</feature>
<evidence type="ECO:0000256" key="3">
    <source>
        <dbReference type="SAM" id="MobiDB-lite"/>
    </source>
</evidence>
<dbReference type="SUPFAM" id="SSF50044">
    <property type="entry name" value="SH3-domain"/>
    <property type="match status" value="1"/>
</dbReference>
<sequence>MAFVPPRYVAQFPFSAEDDTELSCAQGDLLELAPGDDGEFGTDDDEKDGWILLTLLATGDSGFVPAGYVKKIETPPPPAPAPVPAAAPVSAPAPFPPSTITTSSSPPMVPPTSSLSATYVPPYESPMSAQHLSLTDLAAPAPKAQTYTSGSKVGPLSTPAVALQEKQKAQLSQIRRLSDPRLTNKLLGTMDPEVTGAASSRSPVARTPAPTTPKTGTSATPRGQMSARAKKIHESLQPVSNEASDRLLFSAVKARPGVKEQKYDPALVAAVRGEDYAQLLKKNKAAYDRLTDTNKQTFALAERMGDALARKIGERNRAAGAIDEAVGVIAADMEDERKKWVKALKEMTV</sequence>
<dbReference type="SMART" id="SM00326">
    <property type="entry name" value="SH3"/>
    <property type="match status" value="1"/>
</dbReference>
<evidence type="ECO:0000259" key="4">
    <source>
        <dbReference type="PROSITE" id="PS50002"/>
    </source>
</evidence>
<dbReference type="PROSITE" id="PS50002">
    <property type="entry name" value="SH3"/>
    <property type="match status" value="1"/>
</dbReference>
<dbReference type="Pfam" id="PF14604">
    <property type="entry name" value="SH3_9"/>
    <property type="match status" value="1"/>
</dbReference>
<name>A0ABQ6NCP3_9STRA</name>
<comment type="caution">
    <text evidence="5">The sequence shown here is derived from an EMBL/GenBank/DDBJ whole genome shotgun (WGS) entry which is preliminary data.</text>
</comment>
<evidence type="ECO:0000313" key="5">
    <source>
        <dbReference type="EMBL" id="GMI54290.1"/>
    </source>
</evidence>
<dbReference type="EMBL" id="BRYB01006284">
    <property type="protein sequence ID" value="GMI54290.1"/>
    <property type="molecule type" value="Genomic_DNA"/>
</dbReference>
<proteinExistence type="predicted"/>
<protein>
    <recommendedName>
        <fullName evidence="4">SH3 domain-containing protein</fullName>
    </recommendedName>
</protein>